<dbReference type="Pfam" id="PF00005">
    <property type="entry name" value="ABC_tran"/>
    <property type="match status" value="1"/>
</dbReference>
<organism evidence="10 11">
    <name type="scientific">Actinomadura madurae</name>
    <dbReference type="NCBI Taxonomy" id="1993"/>
    <lineage>
        <taxon>Bacteria</taxon>
        <taxon>Bacillati</taxon>
        <taxon>Actinomycetota</taxon>
        <taxon>Actinomycetes</taxon>
        <taxon>Streptosporangiales</taxon>
        <taxon>Thermomonosporaceae</taxon>
        <taxon>Actinomadura</taxon>
    </lineage>
</organism>
<evidence type="ECO:0000256" key="5">
    <source>
        <dbReference type="ARBA" id="ARBA00022840"/>
    </source>
</evidence>
<dbReference type="GO" id="GO:0005886">
    <property type="term" value="C:plasma membrane"/>
    <property type="evidence" value="ECO:0007669"/>
    <property type="project" value="UniProtKB-SubCell"/>
</dbReference>
<reference evidence="10 11" key="1">
    <citation type="submission" date="2016-10" db="EMBL/GenBank/DDBJ databases">
        <authorList>
            <person name="de Groot N.N."/>
        </authorList>
    </citation>
    <scope>NUCLEOTIDE SEQUENCE [LARGE SCALE GENOMIC DNA]</scope>
    <source>
        <strain evidence="10 11">DSM 43067</strain>
    </source>
</reference>
<dbReference type="GO" id="GO:0005524">
    <property type="term" value="F:ATP binding"/>
    <property type="evidence" value="ECO:0007669"/>
    <property type="project" value="UniProtKB-KW"/>
</dbReference>
<keyword evidence="5 10" id="KW-0067">ATP-binding</keyword>
<dbReference type="InterPro" id="IPR003593">
    <property type="entry name" value="AAA+_ATPase"/>
</dbReference>
<dbReference type="SUPFAM" id="SSF52540">
    <property type="entry name" value="P-loop containing nucleoside triphosphate hydrolases"/>
    <property type="match status" value="1"/>
</dbReference>
<feature type="domain" description="ABC transporter" evidence="9">
    <location>
        <begin position="12"/>
        <end position="256"/>
    </location>
</feature>
<sequence>MTAAVKESVPMVRARNVRKKFGHLEVLKGVDLDVSPGEVVVVLGPSGSGKSTFLRCVNHLETIDGGSVHVDGELIGFTAAGGRVRHLRKRAITRQRREIGMVFQQFNLFPHLTVLQNVIEAPTGVRGEPRAEARARAGELLAKVGLADKSGSYPRHLSGGQQQRVAIARALAMRPKLMLFDEPTSALDPELVGDVLDTMKTLAEEGLTMIVVTHEIGFAREVADRVVFMDGGVIVESGRPSDILDNPTNERTKAFLSKVL</sequence>
<dbReference type="STRING" id="1993.SAMN04489713_12397"/>
<evidence type="ECO:0000256" key="8">
    <source>
        <dbReference type="ARBA" id="ARBA00047624"/>
    </source>
</evidence>
<dbReference type="PROSITE" id="PS50893">
    <property type="entry name" value="ABC_TRANSPORTER_2"/>
    <property type="match status" value="1"/>
</dbReference>
<keyword evidence="3" id="KW-1003">Cell membrane</keyword>
<dbReference type="InterPro" id="IPR050086">
    <property type="entry name" value="MetN_ABC_transporter-like"/>
</dbReference>
<dbReference type="PANTHER" id="PTHR43166">
    <property type="entry name" value="AMINO ACID IMPORT ATP-BINDING PROTEIN"/>
    <property type="match status" value="1"/>
</dbReference>
<dbReference type="AlphaFoldDB" id="A0A1I5WCR7"/>
<dbReference type="PIRSF" id="PIRSF039085">
    <property type="entry name" value="ABC_ATPase_HisP"/>
    <property type="match status" value="1"/>
</dbReference>
<comment type="subcellular location">
    <subcellularLocation>
        <location evidence="1">Cell membrane</location>
        <topology evidence="1">Peripheral membrane protein</topology>
    </subcellularLocation>
</comment>
<dbReference type="eggNOG" id="COG1126">
    <property type="taxonomic scope" value="Bacteria"/>
</dbReference>
<dbReference type="Proteomes" id="UP000183413">
    <property type="component" value="Unassembled WGS sequence"/>
</dbReference>
<dbReference type="CDD" id="cd03262">
    <property type="entry name" value="ABC_HisP_GlnQ"/>
    <property type="match status" value="1"/>
</dbReference>
<comment type="catalytic activity">
    <reaction evidence="8">
        <text>a polar amino acid(out) + ATP + H2O = a polar amino acid(in) + ADP + phosphate + H(+)</text>
        <dbReference type="Rhea" id="RHEA:14673"/>
        <dbReference type="ChEBI" id="CHEBI:15377"/>
        <dbReference type="ChEBI" id="CHEBI:15378"/>
        <dbReference type="ChEBI" id="CHEBI:30616"/>
        <dbReference type="ChEBI" id="CHEBI:43474"/>
        <dbReference type="ChEBI" id="CHEBI:62031"/>
        <dbReference type="ChEBI" id="CHEBI:456216"/>
        <dbReference type="EC" id="7.4.2.1"/>
    </reaction>
    <physiologicalReaction direction="left-to-right" evidence="8">
        <dbReference type="Rhea" id="RHEA:14674"/>
    </physiologicalReaction>
</comment>
<evidence type="ECO:0000256" key="4">
    <source>
        <dbReference type="ARBA" id="ARBA00022741"/>
    </source>
</evidence>
<proteinExistence type="predicted"/>
<evidence type="ECO:0000259" key="9">
    <source>
        <dbReference type="PROSITE" id="PS50893"/>
    </source>
</evidence>
<evidence type="ECO:0000256" key="2">
    <source>
        <dbReference type="ARBA" id="ARBA00022448"/>
    </source>
</evidence>
<dbReference type="GO" id="GO:0015426">
    <property type="term" value="F:ATPase-coupled polar amino acid-transporter activity"/>
    <property type="evidence" value="ECO:0007669"/>
    <property type="project" value="UniProtKB-EC"/>
</dbReference>
<dbReference type="InterPro" id="IPR017871">
    <property type="entry name" value="ABC_transporter-like_CS"/>
</dbReference>
<dbReference type="SMART" id="SM00382">
    <property type="entry name" value="AAA"/>
    <property type="match status" value="1"/>
</dbReference>
<dbReference type="InterPro" id="IPR003439">
    <property type="entry name" value="ABC_transporter-like_ATP-bd"/>
</dbReference>
<dbReference type="PANTHER" id="PTHR43166:SF35">
    <property type="entry name" value="L-CYSTINE IMPORT ATP-BINDING PROTEIN TCYN"/>
    <property type="match status" value="1"/>
</dbReference>
<dbReference type="FunFam" id="3.40.50.300:FF:000020">
    <property type="entry name" value="Amino acid ABC transporter ATP-binding component"/>
    <property type="match status" value="1"/>
</dbReference>
<keyword evidence="6" id="KW-0472">Membrane</keyword>
<dbReference type="InParanoid" id="A0A1I5WCR7"/>
<accession>A0A1I5WCR7</accession>
<dbReference type="GO" id="GO:0016887">
    <property type="term" value="F:ATP hydrolysis activity"/>
    <property type="evidence" value="ECO:0007669"/>
    <property type="project" value="InterPro"/>
</dbReference>
<dbReference type="InterPro" id="IPR027417">
    <property type="entry name" value="P-loop_NTPase"/>
</dbReference>
<name>A0A1I5WCR7_9ACTN</name>
<evidence type="ECO:0000313" key="10">
    <source>
        <dbReference type="EMBL" id="SFQ17543.1"/>
    </source>
</evidence>
<dbReference type="EMBL" id="FOVH01000023">
    <property type="protein sequence ID" value="SFQ17543.1"/>
    <property type="molecule type" value="Genomic_DNA"/>
</dbReference>
<dbReference type="InterPro" id="IPR030679">
    <property type="entry name" value="ABC_ATPase_HisP-typ"/>
</dbReference>
<protein>
    <recommendedName>
        <fullName evidence="7">ABC-type polar-amino-acid transporter</fullName>
        <ecNumber evidence="7">7.4.2.1</ecNumber>
    </recommendedName>
</protein>
<evidence type="ECO:0000256" key="3">
    <source>
        <dbReference type="ARBA" id="ARBA00022475"/>
    </source>
</evidence>
<dbReference type="EC" id="7.4.2.1" evidence="7"/>
<gene>
    <name evidence="10" type="ORF">SAMN04489713_12397</name>
</gene>
<dbReference type="PROSITE" id="PS00211">
    <property type="entry name" value="ABC_TRANSPORTER_1"/>
    <property type="match status" value="1"/>
</dbReference>
<keyword evidence="11" id="KW-1185">Reference proteome</keyword>
<evidence type="ECO:0000256" key="1">
    <source>
        <dbReference type="ARBA" id="ARBA00004202"/>
    </source>
</evidence>
<dbReference type="Gene3D" id="3.40.50.300">
    <property type="entry name" value="P-loop containing nucleotide triphosphate hydrolases"/>
    <property type="match status" value="1"/>
</dbReference>
<keyword evidence="2" id="KW-0813">Transport</keyword>
<evidence type="ECO:0000256" key="6">
    <source>
        <dbReference type="ARBA" id="ARBA00023136"/>
    </source>
</evidence>
<keyword evidence="4" id="KW-0547">Nucleotide-binding</keyword>
<evidence type="ECO:0000256" key="7">
    <source>
        <dbReference type="ARBA" id="ARBA00038850"/>
    </source>
</evidence>
<evidence type="ECO:0000313" key="11">
    <source>
        <dbReference type="Proteomes" id="UP000183413"/>
    </source>
</evidence>